<evidence type="ECO:0000313" key="3">
    <source>
        <dbReference type="EMBL" id="KZV88324.1"/>
    </source>
</evidence>
<dbReference type="EMBL" id="KV426102">
    <property type="protein sequence ID" value="KZV88324.1"/>
    <property type="molecule type" value="Genomic_DNA"/>
</dbReference>
<protein>
    <recommendedName>
        <fullName evidence="2">F-box domain-containing protein</fullName>
    </recommendedName>
</protein>
<dbReference type="Pfam" id="PF12937">
    <property type="entry name" value="F-box-like"/>
    <property type="match status" value="1"/>
</dbReference>
<feature type="domain" description="F-box" evidence="2">
    <location>
        <begin position="2"/>
        <end position="37"/>
    </location>
</feature>
<gene>
    <name evidence="3" type="ORF">EXIGLDRAFT_772776</name>
</gene>
<sequence>MVFSLLTQDDWICVSGVCRHWRAAALGDKRLWCNIIIRAAFSTAPVVRMPRTLDAAFDDPNDGPPCCSLSQTSLPVSSNHRIIPVLLHRSGSLLISLNFQFSVHYDMRLVHPSIIAIKENAYRIRSLTIRAEGCAAWMSMLASLPECMPLLSRIVLCMSEIAPTRSHDIYDFGLRSHDRWARYQSLSHVEMNGIADGFGRSAAVQCPTITTVLIGHVGITPSYLEKICYLFPALCAIEILGCRDGASGQWHTHHPSVDVPTTLTELRTGRFQTLELTAVILCILGARRLPTLSVWIPLPSALQSTDVFSHLGPLFEVTIDIDDEPHDCSLTAADLAGYRRRAIIHNPFGGVPQFLDLIAPLDLSCLVSLTIPNHFWKEMLRSFGSGGVSFPALRMFCFTFIPYLRFVGVVGFMHTANSMRRIRGAAPESESDVPLAAGPHCALSTVSRASVPLRWPALLSLEFRKWRDCEEECVVPIQMLVDVAESFDFDADQDVEIEIQGLAVVDSKGLSQDDGLLRLRRFASISKLVYGRRVY</sequence>
<name>A0A165F3T1_EXIGL</name>
<feature type="transmembrane region" description="Helical" evidence="1">
    <location>
        <begin position="392"/>
        <end position="413"/>
    </location>
</feature>
<keyword evidence="1" id="KW-0472">Membrane</keyword>
<evidence type="ECO:0000259" key="2">
    <source>
        <dbReference type="Pfam" id="PF12937"/>
    </source>
</evidence>
<dbReference type="InterPro" id="IPR036047">
    <property type="entry name" value="F-box-like_dom_sf"/>
</dbReference>
<keyword evidence="4" id="KW-1185">Reference proteome</keyword>
<accession>A0A165F3T1</accession>
<proteinExistence type="predicted"/>
<dbReference type="InParanoid" id="A0A165F3T1"/>
<dbReference type="Proteomes" id="UP000077266">
    <property type="component" value="Unassembled WGS sequence"/>
</dbReference>
<keyword evidence="1" id="KW-1133">Transmembrane helix</keyword>
<keyword evidence="1" id="KW-0812">Transmembrane</keyword>
<dbReference type="InterPro" id="IPR001810">
    <property type="entry name" value="F-box_dom"/>
</dbReference>
<dbReference type="Gene3D" id="1.20.1280.50">
    <property type="match status" value="1"/>
</dbReference>
<organism evidence="3 4">
    <name type="scientific">Exidia glandulosa HHB12029</name>
    <dbReference type="NCBI Taxonomy" id="1314781"/>
    <lineage>
        <taxon>Eukaryota</taxon>
        <taxon>Fungi</taxon>
        <taxon>Dikarya</taxon>
        <taxon>Basidiomycota</taxon>
        <taxon>Agaricomycotina</taxon>
        <taxon>Agaricomycetes</taxon>
        <taxon>Auriculariales</taxon>
        <taxon>Exidiaceae</taxon>
        <taxon>Exidia</taxon>
    </lineage>
</organism>
<evidence type="ECO:0000313" key="4">
    <source>
        <dbReference type="Proteomes" id="UP000077266"/>
    </source>
</evidence>
<dbReference type="AlphaFoldDB" id="A0A165F3T1"/>
<evidence type="ECO:0000256" key="1">
    <source>
        <dbReference type="SAM" id="Phobius"/>
    </source>
</evidence>
<dbReference type="SUPFAM" id="SSF81383">
    <property type="entry name" value="F-box domain"/>
    <property type="match status" value="1"/>
</dbReference>
<reference evidence="3 4" key="1">
    <citation type="journal article" date="2016" name="Mol. Biol. Evol.">
        <title>Comparative Genomics of Early-Diverging Mushroom-Forming Fungi Provides Insights into the Origins of Lignocellulose Decay Capabilities.</title>
        <authorList>
            <person name="Nagy L.G."/>
            <person name="Riley R."/>
            <person name="Tritt A."/>
            <person name="Adam C."/>
            <person name="Daum C."/>
            <person name="Floudas D."/>
            <person name="Sun H."/>
            <person name="Yadav J.S."/>
            <person name="Pangilinan J."/>
            <person name="Larsson K.H."/>
            <person name="Matsuura K."/>
            <person name="Barry K."/>
            <person name="Labutti K."/>
            <person name="Kuo R."/>
            <person name="Ohm R.A."/>
            <person name="Bhattacharya S.S."/>
            <person name="Shirouzu T."/>
            <person name="Yoshinaga Y."/>
            <person name="Martin F.M."/>
            <person name="Grigoriev I.V."/>
            <person name="Hibbett D.S."/>
        </authorList>
    </citation>
    <scope>NUCLEOTIDE SEQUENCE [LARGE SCALE GENOMIC DNA]</scope>
    <source>
        <strain evidence="3 4">HHB12029</strain>
    </source>
</reference>